<keyword evidence="4 7" id="KW-0472">Membrane</keyword>
<dbReference type="PANTHER" id="PTHR43220">
    <property type="match status" value="1"/>
</dbReference>
<protein>
    <recommendedName>
        <fullName evidence="8">VTT domain-containing protein</fullName>
    </recommendedName>
</protein>
<evidence type="ECO:0000313" key="10">
    <source>
        <dbReference type="Proteomes" id="UP000308652"/>
    </source>
</evidence>
<evidence type="ECO:0000256" key="5">
    <source>
        <dbReference type="ARBA" id="ARBA00025797"/>
    </source>
</evidence>
<feature type="compositionally biased region" description="Acidic residues" evidence="6">
    <location>
        <begin position="362"/>
        <end position="376"/>
    </location>
</feature>
<dbReference type="EMBL" id="ML213597">
    <property type="protein sequence ID" value="TFK40060.1"/>
    <property type="molecule type" value="Genomic_DNA"/>
</dbReference>
<dbReference type="GO" id="GO:0005789">
    <property type="term" value="C:endoplasmic reticulum membrane"/>
    <property type="evidence" value="ECO:0007669"/>
    <property type="project" value="TreeGrafter"/>
</dbReference>
<feature type="transmembrane region" description="Helical" evidence="7">
    <location>
        <begin position="167"/>
        <end position="196"/>
    </location>
</feature>
<feature type="transmembrane region" description="Helical" evidence="7">
    <location>
        <begin position="71"/>
        <end position="94"/>
    </location>
</feature>
<dbReference type="AlphaFoldDB" id="A0A5C3M491"/>
<dbReference type="STRING" id="68775.A0A5C3M491"/>
<feature type="domain" description="VTT" evidence="8">
    <location>
        <begin position="149"/>
        <end position="268"/>
    </location>
</feature>
<dbReference type="InterPro" id="IPR045014">
    <property type="entry name" value="TM41A/B"/>
</dbReference>
<dbReference type="Proteomes" id="UP000308652">
    <property type="component" value="Unassembled WGS sequence"/>
</dbReference>
<dbReference type="OrthoDB" id="3364966at2759"/>
<comment type="subcellular location">
    <subcellularLocation>
        <location evidence="1">Membrane</location>
        <topology evidence="1">Multi-pass membrane protein</topology>
    </subcellularLocation>
</comment>
<accession>A0A5C3M491</accession>
<dbReference type="GO" id="GO:0000045">
    <property type="term" value="P:autophagosome assembly"/>
    <property type="evidence" value="ECO:0007669"/>
    <property type="project" value="TreeGrafter"/>
</dbReference>
<evidence type="ECO:0000256" key="6">
    <source>
        <dbReference type="SAM" id="MobiDB-lite"/>
    </source>
</evidence>
<organism evidence="9 10">
    <name type="scientific">Crucibulum laeve</name>
    <dbReference type="NCBI Taxonomy" id="68775"/>
    <lineage>
        <taxon>Eukaryota</taxon>
        <taxon>Fungi</taxon>
        <taxon>Dikarya</taxon>
        <taxon>Basidiomycota</taxon>
        <taxon>Agaricomycotina</taxon>
        <taxon>Agaricomycetes</taxon>
        <taxon>Agaricomycetidae</taxon>
        <taxon>Agaricales</taxon>
        <taxon>Agaricineae</taxon>
        <taxon>Nidulariaceae</taxon>
        <taxon>Crucibulum</taxon>
    </lineage>
</organism>
<evidence type="ECO:0000256" key="4">
    <source>
        <dbReference type="ARBA" id="ARBA00023136"/>
    </source>
</evidence>
<dbReference type="Pfam" id="PF09335">
    <property type="entry name" value="VTT_dom"/>
    <property type="match status" value="1"/>
</dbReference>
<evidence type="ECO:0000256" key="7">
    <source>
        <dbReference type="SAM" id="Phobius"/>
    </source>
</evidence>
<comment type="similarity">
    <text evidence="5">Belongs to the TMEM41 family.</text>
</comment>
<keyword evidence="2 7" id="KW-0812">Transmembrane</keyword>
<reference evidence="9 10" key="1">
    <citation type="journal article" date="2019" name="Nat. Ecol. Evol.">
        <title>Megaphylogeny resolves global patterns of mushroom evolution.</title>
        <authorList>
            <person name="Varga T."/>
            <person name="Krizsan K."/>
            <person name="Foldi C."/>
            <person name="Dima B."/>
            <person name="Sanchez-Garcia M."/>
            <person name="Sanchez-Ramirez S."/>
            <person name="Szollosi G.J."/>
            <person name="Szarkandi J.G."/>
            <person name="Papp V."/>
            <person name="Albert L."/>
            <person name="Andreopoulos W."/>
            <person name="Angelini C."/>
            <person name="Antonin V."/>
            <person name="Barry K.W."/>
            <person name="Bougher N.L."/>
            <person name="Buchanan P."/>
            <person name="Buyck B."/>
            <person name="Bense V."/>
            <person name="Catcheside P."/>
            <person name="Chovatia M."/>
            <person name="Cooper J."/>
            <person name="Damon W."/>
            <person name="Desjardin D."/>
            <person name="Finy P."/>
            <person name="Geml J."/>
            <person name="Haridas S."/>
            <person name="Hughes K."/>
            <person name="Justo A."/>
            <person name="Karasinski D."/>
            <person name="Kautmanova I."/>
            <person name="Kiss B."/>
            <person name="Kocsube S."/>
            <person name="Kotiranta H."/>
            <person name="LaButti K.M."/>
            <person name="Lechner B.E."/>
            <person name="Liimatainen K."/>
            <person name="Lipzen A."/>
            <person name="Lukacs Z."/>
            <person name="Mihaltcheva S."/>
            <person name="Morgado L.N."/>
            <person name="Niskanen T."/>
            <person name="Noordeloos M.E."/>
            <person name="Ohm R.A."/>
            <person name="Ortiz-Santana B."/>
            <person name="Ovrebo C."/>
            <person name="Racz N."/>
            <person name="Riley R."/>
            <person name="Savchenko A."/>
            <person name="Shiryaev A."/>
            <person name="Soop K."/>
            <person name="Spirin V."/>
            <person name="Szebenyi C."/>
            <person name="Tomsovsky M."/>
            <person name="Tulloss R.E."/>
            <person name="Uehling J."/>
            <person name="Grigoriev I.V."/>
            <person name="Vagvolgyi C."/>
            <person name="Papp T."/>
            <person name="Martin F.M."/>
            <person name="Miettinen O."/>
            <person name="Hibbett D.S."/>
            <person name="Nagy L.G."/>
        </authorList>
    </citation>
    <scope>NUCLEOTIDE SEQUENCE [LARGE SCALE GENOMIC DNA]</scope>
    <source>
        <strain evidence="9 10">CBS 166.37</strain>
    </source>
</reference>
<keyword evidence="3 7" id="KW-1133">Transmembrane helix</keyword>
<sequence>MTAPDSLSFTRDPNHCNASMYTLETVRYEDDEDNRDHSDRAPLLSPSTPSYGATFPHSPTRPSTTKVVFNATIKMACIFIISTILLGGTLWLALPTLEEADRPLLKIPKSFAQLQDLNGLLKKYRDIYPYRIVVCYVVTYLFLQAFSLPGSMYLSILGGAVWGVARALPLACCCVATGATLCYLISAALGPALLTLPKWKAIMDKWAEKIKANKENMISFLIVLRIAPLPPHWVVNVVCPHVGIGIVPFWISTALGILGVSVIHTTIGGGLDEMTSADDFHLISWKNFFGLAAVVVGVMIPVGLRYWFRREVDSTVEAEAGEGTASLLILDEEGEEGDHILAMGPPPVGTKKKQSLLVEVDDQYSSEEDDDDEDLILESGPAIPGKGKGAVRDDDTLLLDGVTSSSSSRSSSR</sequence>
<feature type="region of interest" description="Disordered" evidence="6">
    <location>
        <begin position="362"/>
        <end position="413"/>
    </location>
</feature>
<keyword evidence="10" id="KW-1185">Reference proteome</keyword>
<dbReference type="InterPro" id="IPR032816">
    <property type="entry name" value="VTT_dom"/>
</dbReference>
<feature type="transmembrane region" description="Helical" evidence="7">
    <location>
        <begin position="247"/>
        <end position="267"/>
    </location>
</feature>
<dbReference type="PANTHER" id="PTHR43220:SF18">
    <property type="entry name" value="TRANSMEMBRANE PROTEIN 41B"/>
    <property type="match status" value="1"/>
</dbReference>
<proteinExistence type="inferred from homology"/>
<feature type="compositionally biased region" description="Low complexity" evidence="6">
    <location>
        <begin position="404"/>
        <end position="413"/>
    </location>
</feature>
<evidence type="ECO:0000256" key="3">
    <source>
        <dbReference type="ARBA" id="ARBA00022989"/>
    </source>
</evidence>
<evidence type="ECO:0000313" key="9">
    <source>
        <dbReference type="EMBL" id="TFK40060.1"/>
    </source>
</evidence>
<feature type="region of interest" description="Disordered" evidence="6">
    <location>
        <begin position="31"/>
        <end position="62"/>
    </location>
</feature>
<feature type="transmembrane region" description="Helical" evidence="7">
    <location>
        <begin position="128"/>
        <end position="147"/>
    </location>
</feature>
<evidence type="ECO:0000259" key="8">
    <source>
        <dbReference type="Pfam" id="PF09335"/>
    </source>
</evidence>
<evidence type="ECO:0000256" key="2">
    <source>
        <dbReference type="ARBA" id="ARBA00022692"/>
    </source>
</evidence>
<evidence type="ECO:0000256" key="1">
    <source>
        <dbReference type="ARBA" id="ARBA00004141"/>
    </source>
</evidence>
<feature type="transmembrane region" description="Helical" evidence="7">
    <location>
        <begin position="288"/>
        <end position="308"/>
    </location>
</feature>
<name>A0A5C3M491_9AGAR</name>
<gene>
    <name evidence="9" type="ORF">BDQ12DRAFT_680287</name>
</gene>